<dbReference type="EMBL" id="JBHRTS010000002">
    <property type="protein sequence ID" value="MFC3193342.1"/>
    <property type="molecule type" value="Genomic_DNA"/>
</dbReference>
<name>A0ABV7J8C6_9GAMM</name>
<organism evidence="1 2">
    <name type="scientific">Marinicella sediminis</name>
    <dbReference type="NCBI Taxonomy" id="1792834"/>
    <lineage>
        <taxon>Bacteria</taxon>
        <taxon>Pseudomonadati</taxon>
        <taxon>Pseudomonadota</taxon>
        <taxon>Gammaproteobacteria</taxon>
        <taxon>Lysobacterales</taxon>
        <taxon>Marinicellaceae</taxon>
        <taxon>Marinicella</taxon>
    </lineage>
</organism>
<dbReference type="Proteomes" id="UP001595533">
    <property type="component" value="Unassembled WGS sequence"/>
</dbReference>
<comment type="caution">
    <text evidence="1">The sequence shown here is derived from an EMBL/GenBank/DDBJ whole genome shotgun (WGS) entry which is preliminary data.</text>
</comment>
<proteinExistence type="predicted"/>
<gene>
    <name evidence="1" type="ORF">ACFODZ_03695</name>
</gene>
<evidence type="ECO:0000313" key="1">
    <source>
        <dbReference type="EMBL" id="MFC3193342.1"/>
    </source>
</evidence>
<sequence length="161" mass="17963">MSVPGINAQSNSRSDSPLTGIEEARVFFDHYLDAYNQRFGKPAQTAAFIESLSTLIHDPFIMLPVNNPPFLLPTRADLTRGFDGFVQQLEAKGAVKLTWQEVNLMPLSEHKILANNVGVATNSQGEVVYETLSLYVLVRVDGAWKIAVFSPYDKAYQWSIE</sequence>
<accession>A0ABV7J8C6</accession>
<dbReference type="RefSeq" id="WP_157892670.1">
    <property type="nucleotide sequence ID" value="NZ_JBHRTS010000002.1"/>
</dbReference>
<evidence type="ECO:0000313" key="2">
    <source>
        <dbReference type="Proteomes" id="UP001595533"/>
    </source>
</evidence>
<protein>
    <recommendedName>
        <fullName evidence="3">Nuclear transport factor 2 family protein</fullName>
    </recommendedName>
</protein>
<evidence type="ECO:0008006" key="3">
    <source>
        <dbReference type="Google" id="ProtNLM"/>
    </source>
</evidence>
<keyword evidence="2" id="KW-1185">Reference proteome</keyword>
<reference evidence="2" key="1">
    <citation type="journal article" date="2019" name="Int. J. Syst. Evol. Microbiol.">
        <title>The Global Catalogue of Microorganisms (GCM) 10K type strain sequencing project: providing services to taxonomists for standard genome sequencing and annotation.</title>
        <authorList>
            <consortium name="The Broad Institute Genomics Platform"/>
            <consortium name="The Broad Institute Genome Sequencing Center for Infectious Disease"/>
            <person name="Wu L."/>
            <person name="Ma J."/>
        </authorList>
    </citation>
    <scope>NUCLEOTIDE SEQUENCE [LARGE SCALE GENOMIC DNA]</scope>
    <source>
        <strain evidence="2">KCTC 42953</strain>
    </source>
</reference>